<accession>A0A0K2VBC6</accession>
<sequence>QEINVRVAVKAPEFNSNDPSIFIKILDGQLHLQRVVSNTTKFYYALTGLPSSAISQVSESIRDSCACN</sequence>
<name>A0A0K2VBC6_LEPSM</name>
<proteinExistence type="predicted"/>
<reference evidence="2" key="1">
    <citation type="submission" date="2014-05" db="EMBL/GenBank/DDBJ databases">
        <authorList>
            <person name="Chronopoulou M."/>
        </authorList>
    </citation>
    <scope>NUCLEOTIDE SEQUENCE</scope>
    <source>
        <tissue evidence="2">Whole organism</tissue>
    </source>
</reference>
<evidence type="ECO:0000313" key="2">
    <source>
        <dbReference type="EMBL" id="CDW47595.1"/>
    </source>
</evidence>
<evidence type="ECO:0000259" key="1">
    <source>
        <dbReference type="Pfam" id="PF23055"/>
    </source>
</evidence>
<feature type="domain" description="DUF7041" evidence="1">
    <location>
        <begin position="12"/>
        <end position="62"/>
    </location>
</feature>
<dbReference type="AlphaFoldDB" id="A0A0K2VBC6"/>
<dbReference type="InterPro" id="IPR055469">
    <property type="entry name" value="DUF7041"/>
</dbReference>
<feature type="non-terminal residue" evidence="2">
    <location>
        <position position="1"/>
    </location>
</feature>
<dbReference type="Pfam" id="PF23055">
    <property type="entry name" value="DUF7041"/>
    <property type="match status" value="1"/>
</dbReference>
<organism evidence="2">
    <name type="scientific">Lepeophtheirus salmonis</name>
    <name type="common">Salmon louse</name>
    <name type="synonym">Caligus salmonis</name>
    <dbReference type="NCBI Taxonomy" id="72036"/>
    <lineage>
        <taxon>Eukaryota</taxon>
        <taxon>Metazoa</taxon>
        <taxon>Ecdysozoa</taxon>
        <taxon>Arthropoda</taxon>
        <taxon>Crustacea</taxon>
        <taxon>Multicrustacea</taxon>
        <taxon>Hexanauplia</taxon>
        <taxon>Copepoda</taxon>
        <taxon>Siphonostomatoida</taxon>
        <taxon>Caligidae</taxon>
        <taxon>Lepeophtheirus</taxon>
    </lineage>
</organism>
<dbReference type="EMBL" id="HACA01030234">
    <property type="protein sequence ID" value="CDW47595.1"/>
    <property type="molecule type" value="Transcribed_RNA"/>
</dbReference>
<protein>
    <recommendedName>
        <fullName evidence="1">DUF7041 domain-containing protein</fullName>
    </recommendedName>
</protein>